<name>G7KYJ4_MEDTR</name>
<sequence length="134" mass="15545">MSSYKRDTKELQEIRSDKFTKNNPNFYPFSNLTKTLNDFHSPRCLQCFPTQEKSCHDFQIVSRLVRTSQGTTSPYHGNLTSKFANRVTIPQDRVTIWHPANQLTASQNRVTMPNSCHDFSVLPDHKFEAKSQHN</sequence>
<dbReference type="Proteomes" id="UP000002051">
    <property type="component" value="Unassembled WGS sequence"/>
</dbReference>
<accession>G7KYJ4</accession>
<dbReference type="AlphaFoldDB" id="G7KYJ4"/>
<gene>
    <name evidence="1" type="ordered locus">MTR_7g099150</name>
</gene>
<dbReference type="EnsemblPlants" id="AES81655">
    <property type="protein sequence ID" value="AES81655"/>
    <property type="gene ID" value="MTR_7g099150"/>
</dbReference>
<organism evidence="1 3">
    <name type="scientific">Medicago truncatula</name>
    <name type="common">Barrel medic</name>
    <name type="synonym">Medicago tribuloides</name>
    <dbReference type="NCBI Taxonomy" id="3880"/>
    <lineage>
        <taxon>Eukaryota</taxon>
        <taxon>Viridiplantae</taxon>
        <taxon>Streptophyta</taxon>
        <taxon>Embryophyta</taxon>
        <taxon>Tracheophyta</taxon>
        <taxon>Spermatophyta</taxon>
        <taxon>Magnoliopsida</taxon>
        <taxon>eudicotyledons</taxon>
        <taxon>Gunneridae</taxon>
        <taxon>Pentapetalae</taxon>
        <taxon>rosids</taxon>
        <taxon>fabids</taxon>
        <taxon>Fabales</taxon>
        <taxon>Fabaceae</taxon>
        <taxon>Papilionoideae</taxon>
        <taxon>50 kb inversion clade</taxon>
        <taxon>NPAAA clade</taxon>
        <taxon>Hologalegina</taxon>
        <taxon>IRL clade</taxon>
        <taxon>Trifolieae</taxon>
        <taxon>Medicago</taxon>
    </lineage>
</organism>
<dbReference type="EMBL" id="CM001223">
    <property type="protein sequence ID" value="AES81655.1"/>
    <property type="molecule type" value="Genomic_DNA"/>
</dbReference>
<reference evidence="1 3" key="2">
    <citation type="journal article" date="2014" name="BMC Genomics">
        <title>An improved genome release (version Mt4.0) for the model legume Medicago truncatula.</title>
        <authorList>
            <person name="Tang H."/>
            <person name="Krishnakumar V."/>
            <person name="Bidwell S."/>
            <person name="Rosen B."/>
            <person name="Chan A."/>
            <person name="Zhou S."/>
            <person name="Gentzbittel L."/>
            <person name="Childs K.L."/>
            <person name="Yandell M."/>
            <person name="Gundlach H."/>
            <person name="Mayer K.F."/>
            <person name="Schwartz D.C."/>
            <person name="Town C.D."/>
        </authorList>
    </citation>
    <scope>GENOME REANNOTATION</scope>
    <source>
        <strain evidence="2 3">cv. Jemalong A17</strain>
    </source>
</reference>
<dbReference type="PaxDb" id="3880-AES81655"/>
<evidence type="ECO:0000313" key="3">
    <source>
        <dbReference type="Proteomes" id="UP000002051"/>
    </source>
</evidence>
<proteinExistence type="predicted"/>
<protein>
    <submittedName>
        <fullName evidence="1 2">Uncharacterized protein</fullName>
    </submittedName>
</protein>
<evidence type="ECO:0000313" key="1">
    <source>
        <dbReference type="EMBL" id="AES81655.1"/>
    </source>
</evidence>
<keyword evidence="3" id="KW-1185">Reference proteome</keyword>
<evidence type="ECO:0000313" key="2">
    <source>
        <dbReference type="EnsemblPlants" id="AES81655"/>
    </source>
</evidence>
<reference evidence="2" key="3">
    <citation type="submission" date="2015-04" db="UniProtKB">
        <authorList>
            <consortium name="EnsemblPlants"/>
        </authorList>
    </citation>
    <scope>IDENTIFICATION</scope>
    <source>
        <strain evidence="2">cv. Jemalong A17</strain>
    </source>
</reference>
<dbReference type="HOGENOM" id="CLU_1899328_0_0_1"/>
<reference evidence="1 3" key="1">
    <citation type="journal article" date="2011" name="Nature">
        <title>The Medicago genome provides insight into the evolution of rhizobial symbioses.</title>
        <authorList>
            <person name="Young N.D."/>
            <person name="Debelle F."/>
            <person name="Oldroyd G.E."/>
            <person name="Geurts R."/>
            <person name="Cannon S.B."/>
            <person name="Udvardi M.K."/>
            <person name="Benedito V.A."/>
            <person name="Mayer K.F."/>
            <person name="Gouzy J."/>
            <person name="Schoof H."/>
            <person name="Van de Peer Y."/>
            <person name="Proost S."/>
            <person name="Cook D.R."/>
            <person name="Meyers B.C."/>
            <person name="Spannagl M."/>
            <person name="Cheung F."/>
            <person name="De Mita S."/>
            <person name="Krishnakumar V."/>
            <person name="Gundlach H."/>
            <person name="Zhou S."/>
            <person name="Mudge J."/>
            <person name="Bharti A.K."/>
            <person name="Murray J.D."/>
            <person name="Naoumkina M.A."/>
            <person name="Rosen B."/>
            <person name="Silverstein K.A."/>
            <person name="Tang H."/>
            <person name="Rombauts S."/>
            <person name="Zhao P.X."/>
            <person name="Zhou P."/>
            <person name="Barbe V."/>
            <person name="Bardou P."/>
            <person name="Bechner M."/>
            <person name="Bellec A."/>
            <person name="Berger A."/>
            <person name="Berges H."/>
            <person name="Bidwell S."/>
            <person name="Bisseling T."/>
            <person name="Choisne N."/>
            <person name="Couloux A."/>
            <person name="Denny R."/>
            <person name="Deshpande S."/>
            <person name="Dai X."/>
            <person name="Doyle J.J."/>
            <person name="Dudez A.M."/>
            <person name="Farmer A.D."/>
            <person name="Fouteau S."/>
            <person name="Franken C."/>
            <person name="Gibelin C."/>
            <person name="Gish J."/>
            <person name="Goldstein S."/>
            <person name="Gonzalez A.J."/>
            <person name="Green P.J."/>
            <person name="Hallab A."/>
            <person name="Hartog M."/>
            <person name="Hua A."/>
            <person name="Humphray S.J."/>
            <person name="Jeong D.H."/>
            <person name="Jing Y."/>
            <person name="Jocker A."/>
            <person name="Kenton S.M."/>
            <person name="Kim D.J."/>
            <person name="Klee K."/>
            <person name="Lai H."/>
            <person name="Lang C."/>
            <person name="Lin S."/>
            <person name="Macmil S.L."/>
            <person name="Magdelenat G."/>
            <person name="Matthews L."/>
            <person name="McCorrison J."/>
            <person name="Monaghan E.L."/>
            <person name="Mun J.H."/>
            <person name="Najar F.Z."/>
            <person name="Nicholson C."/>
            <person name="Noirot C."/>
            <person name="O'Bleness M."/>
            <person name="Paule C.R."/>
            <person name="Poulain J."/>
            <person name="Prion F."/>
            <person name="Qin B."/>
            <person name="Qu C."/>
            <person name="Retzel E.F."/>
            <person name="Riddle C."/>
            <person name="Sallet E."/>
            <person name="Samain S."/>
            <person name="Samson N."/>
            <person name="Sanders I."/>
            <person name="Saurat O."/>
            <person name="Scarpelli C."/>
            <person name="Schiex T."/>
            <person name="Segurens B."/>
            <person name="Severin A.J."/>
            <person name="Sherrier D.J."/>
            <person name="Shi R."/>
            <person name="Sims S."/>
            <person name="Singer S.R."/>
            <person name="Sinharoy S."/>
            <person name="Sterck L."/>
            <person name="Viollet A."/>
            <person name="Wang B.B."/>
            <person name="Wang K."/>
            <person name="Wang M."/>
            <person name="Wang X."/>
            <person name="Warfsmann J."/>
            <person name="Weissenbach J."/>
            <person name="White D.D."/>
            <person name="White J.D."/>
            <person name="Wiley G.B."/>
            <person name="Wincker P."/>
            <person name="Xing Y."/>
            <person name="Yang L."/>
            <person name="Yao Z."/>
            <person name="Ying F."/>
            <person name="Zhai J."/>
            <person name="Zhou L."/>
            <person name="Zuber A."/>
            <person name="Denarie J."/>
            <person name="Dixon R.A."/>
            <person name="May G.D."/>
            <person name="Schwartz D.C."/>
            <person name="Rogers J."/>
            <person name="Quetier F."/>
            <person name="Town C.D."/>
            <person name="Roe B.A."/>
        </authorList>
    </citation>
    <scope>NUCLEOTIDE SEQUENCE [LARGE SCALE GENOMIC DNA]</scope>
    <source>
        <strain evidence="1">A17</strain>
        <strain evidence="2 3">cv. Jemalong A17</strain>
    </source>
</reference>